<evidence type="ECO:0000313" key="2">
    <source>
        <dbReference type="Proteomes" id="UP000050437"/>
    </source>
</evidence>
<dbReference type="AlphaFoldDB" id="A0A0P7DTD0"/>
<reference evidence="1 2" key="1">
    <citation type="submission" date="2015-10" db="EMBL/GenBank/DDBJ databases">
        <title>Pseudomonas putida clinical strains.</title>
        <authorList>
            <person name="Molina L."/>
            <person name="Udaondo Z."/>
        </authorList>
    </citation>
    <scope>NUCLEOTIDE SEQUENCE [LARGE SCALE GENOMIC DNA]</scope>
    <source>
        <strain evidence="1 2">HB13667</strain>
    </source>
</reference>
<dbReference type="InterPro" id="IPR049723">
    <property type="entry name" value="BPSL0761-like"/>
</dbReference>
<comment type="caution">
    <text evidence="1">The sequence shown here is derived from an EMBL/GenBank/DDBJ whole genome shotgun (WGS) entry which is preliminary data.</text>
</comment>
<accession>A0A0P7DTD0</accession>
<gene>
    <name evidence="1" type="ORF">HB13667_01165</name>
</gene>
<name>A0A0P7DTD0_PSEPU</name>
<sequence length="77" mass="8872">MEMQMTLPYERTRAVVQAREFLVEISRDTTLPDSIRTEARRLLRHYPSKDAVLLAGRIEEQAEGSIVEPIFSSSIEH</sequence>
<evidence type="ECO:0000313" key="1">
    <source>
        <dbReference type="EMBL" id="KPM68646.1"/>
    </source>
</evidence>
<dbReference type="EMBL" id="LKKS01000011">
    <property type="protein sequence ID" value="KPM68646.1"/>
    <property type="molecule type" value="Genomic_DNA"/>
</dbReference>
<organism evidence="1 2">
    <name type="scientific">Pseudomonas putida</name>
    <name type="common">Arthrobacter siderocapsulatus</name>
    <dbReference type="NCBI Taxonomy" id="303"/>
    <lineage>
        <taxon>Bacteria</taxon>
        <taxon>Pseudomonadati</taxon>
        <taxon>Pseudomonadota</taxon>
        <taxon>Gammaproteobacteria</taxon>
        <taxon>Pseudomonadales</taxon>
        <taxon>Pseudomonadaceae</taxon>
        <taxon>Pseudomonas</taxon>
    </lineage>
</organism>
<dbReference type="Proteomes" id="UP000050437">
    <property type="component" value="Unassembled WGS sequence"/>
</dbReference>
<dbReference type="NCBIfam" id="NF041728">
    <property type="entry name" value="BPSL0761_fam"/>
    <property type="match status" value="1"/>
</dbReference>
<protein>
    <submittedName>
        <fullName evidence="1">Uncharacterized protein</fullName>
    </submittedName>
</protein>
<proteinExistence type="predicted"/>